<sequence>MEHQRRQVDRALALGARRIDIGQGEVPWVVMADPEGNEFCVLEPREQYVDTGAVAAIVVDARDPAGLARFWAAAVGWPITHEEDRFTGIRAATGQGPWLEFLRSTEEPPDHGRLHLDLTSFPADDPAEEIARLRAAGAKTLPPTDSAAGTVLLADPETYRFRLLPSRSD</sequence>
<dbReference type="InterPro" id="IPR037523">
    <property type="entry name" value="VOC_core"/>
</dbReference>
<dbReference type="InterPro" id="IPR041581">
    <property type="entry name" value="Glyoxalase_6"/>
</dbReference>
<proteinExistence type="predicted"/>
<evidence type="ECO:0000259" key="1">
    <source>
        <dbReference type="PROSITE" id="PS51819"/>
    </source>
</evidence>
<dbReference type="Proteomes" id="UP000500953">
    <property type="component" value="Chromosome"/>
</dbReference>
<protein>
    <submittedName>
        <fullName evidence="2">VOC family protein</fullName>
    </submittedName>
</protein>
<evidence type="ECO:0000313" key="2">
    <source>
        <dbReference type="EMBL" id="QIS22337.1"/>
    </source>
</evidence>
<dbReference type="Pfam" id="PF18029">
    <property type="entry name" value="Glyoxalase_6"/>
    <property type="match status" value="2"/>
</dbReference>
<dbReference type="Gene3D" id="3.10.180.10">
    <property type="entry name" value="2,3-Dihydroxybiphenyl 1,2-Dioxygenase, domain 1"/>
    <property type="match status" value="2"/>
</dbReference>
<dbReference type="PANTHER" id="PTHR35908:SF1">
    <property type="entry name" value="CONSERVED PROTEIN"/>
    <property type="match status" value="1"/>
</dbReference>
<reference evidence="2 3" key="1">
    <citation type="journal article" date="2019" name="ACS Chem. Biol.">
        <title>Identification and Mobilization of a Cryptic Antibiotic Biosynthesis Gene Locus from a Human-Pathogenic Nocardia Isolate.</title>
        <authorList>
            <person name="Herisse M."/>
            <person name="Ishida K."/>
            <person name="Porter J.L."/>
            <person name="Howden B."/>
            <person name="Hertweck C."/>
            <person name="Stinear T.P."/>
            <person name="Pidot S.J."/>
        </authorList>
    </citation>
    <scope>NUCLEOTIDE SEQUENCE [LARGE SCALE GENOMIC DNA]</scope>
    <source>
        <strain evidence="2 3">AUSMDU00012715</strain>
    </source>
</reference>
<feature type="domain" description="VOC" evidence="1">
    <location>
        <begin position="53"/>
        <end position="166"/>
    </location>
</feature>
<dbReference type="SUPFAM" id="SSF54593">
    <property type="entry name" value="Glyoxalase/Bleomycin resistance protein/Dihydroxybiphenyl dioxygenase"/>
    <property type="match status" value="1"/>
</dbReference>
<dbReference type="InterPro" id="IPR029068">
    <property type="entry name" value="Glyas_Bleomycin-R_OHBP_Dase"/>
</dbReference>
<accession>A0A6G9ZAE8</accession>
<dbReference type="PROSITE" id="PS51819">
    <property type="entry name" value="VOC"/>
    <property type="match status" value="1"/>
</dbReference>
<dbReference type="AlphaFoldDB" id="A0A6G9ZAE8"/>
<dbReference type="CDD" id="cd06587">
    <property type="entry name" value="VOC"/>
    <property type="match status" value="1"/>
</dbReference>
<dbReference type="EMBL" id="CP046173">
    <property type="protein sequence ID" value="QIS22337.1"/>
    <property type="molecule type" value="Genomic_DNA"/>
</dbReference>
<organism evidence="2 3">
    <name type="scientific">Nocardia terpenica</name>
    <dbReference type="NCBI Taxonomy" id="455432"/>
    <lineage>
        <taxon>Bacteria</taxon>
        <taxon>Bacillati</taxon>
        <taxon>Actinomycetota</taxon>
        <taxon>Actinomycetes</taxon>
        <taxon>Mycobacteriales</taxon>
        <taxon>Nocardiaceae</taxon>
        <taxon>Nocardia</taxon>
    </lineage>
</organism>
<name>A0A6G9ZAE8_9NOCA</name>
<dbReference type="PANTHER" id="PTHR35908">
    <property type="entry name" value="HYPOTHETICAL FUSION PROTEIN"/>
    <property type="match status" value="1"/>
</dbReference>
<evidence type="ECO:0000313" key="3">
    <source>
        <dbReference type="Proteomes" id="UP000500953"/>
    </source>
</evidence>
<gene>
    <name evidence="2" type="ORF">F6W96_32360</name>
</gene>